<dbReference type="PANTHER" id="PTHR15572">
    <property type="entry name" value="GLIOMA TUMOR SUPPRESSOR CANDIDATE REGION GENE 1"/>
    <property type="match status" value="1"/>
</dbReference>
<dbReference type="PANTHER" id="PTHR15572:SF0">
    <property type="entry name" value="GLUTAMINE-RICH PROTEIN-RELATED"/>
    <property type="match status" value="1"/>
</dbReference>
<evidence type="ECO:0000313" key="1">
    <source>
        <dbReference type="EMBL" id="CAK9170495.1"/>
    </source>
</evidence>
<dbReference type="AlphaFoldDB" id="A0ABC8TM16"/>
<proteinExistence type="predicted"/>
<sequence length="164" mass="18495">MLKDVQLVPSRNILSIASSSNFIICLIVKPSDHLNNLLVIHVYPSMLFLARADSDMTGQMLSRSQQWDHNIAAKVAEFTATFEKEVLALNIISRKRDLGEFRSEERLIIEQALLQEERRALIEVWAEIGSRQKACREAHGANLRNAAIVHPGQAHGEIIVNMRS</sequence>
<keyword evidence="2" id="KW-1185">Reference proteome</keyword>
<evidence type="ECO:0000313" key="2">
    <source>
        <dbReference type="Proteomes" id="UP001642360"/>
    </source>
</evidence>
<comment type="caution">
    <text evidence="1">The sequence shown here is derived from an EMBL/GenBank/DDBJ whole genome shotgun (WGS) entry which is preliminary data.</text>
</comment>
<gene>
    <name evidence="1" type="ORF">ILEXP_LOCUS39990</name>
</gene>
<accession>A0ABC8TM16</accession>
<reference evidence="1 2" key="1">
    <citation type="submission" date="2024-02" db="EMBL/GenBank/DDBJ databases">
        <authorList>
            <person name="Vignale AGUSTIN F."/>
            <person name="Sosa J E."/>
            <person name="Modenutti C."/>
        </authorList>
    </citation>
    <scope>NUCLEOTIDE SEQUENCE [LARGE SCALE GENOMIC DNA]</scope>
</reference>
<dbReference type="InterPro" id="IPR052438">
    <property type="entry name" value="Chromatin_remod/trans_coact"/>
</dbReference>
<organism evidence="1 2">
    <name type="scientific">Ilex paraguariensis</name>
    <name type="common">yerba mate</name>
    <dbReference type="NCBI Taxonomy" id="185542"/>
    <lineage>
        <taxon>Eukaryota</taxon>
        <taxon>Viridiplantae</taxon>
        <taxon>Streptophyta</taxon>
        <taxon>Embryophyta</taxon>
        <taxon>Tracheophyta</taxon>
        <taxon>Spermatophyta</taxon>
        <taxon>Magnoliopsida</taxon>
        <taxon>eudicotyledons</taxon>
        <taxon>Gunneridae</taxon>
        <taxon>Pentapetalae</taxon>
        <taxon>asterids</taxon>
        <taxon>campanulids</taxon>
        <taxon>Aquifoliales</taxon>
        <taxon>Aquifoliaceae</taxon>
        <taxon>Ilex</taxon>
    </lineage>
</organism>
<dbReference type="Proteomes" id="UP001642360">
    <property type="component" value="Unassembled WGS sequence"/>
</dbReference>
<name>A0ABC8TM16_9AQUA</name>
<protein>
    <submittedName>
        <fullName evidence="1">Uncharacterized protein</fullName>
    </submittedName>
</protein>
<dbReference type="EMBL" id="CAUOFW020005503">
    <property type="protein sequence ID" value="CAK9170495.1"/>
    <property type="molecule type" value="Genomic_DNA"/>
</dbReference>